<reference evidence="14" key="1">
    <citation type="submission" date="2016-10" db="EMBL/GenBank/DDBJ databases">
        <authorList>
            <person name="Varghese N."/>
            <person name="Submissions S."/>
        </authorList>
    </citation>
    <scope>NUCLEOTIDE SEQUENCE [LARGE SCALE GENOMIC DNA]</scope>
    <source>
        <strain evidence="14">ATCC 35263</strain>
    </source>
</reference>
<keyword evidence="8" id="KW-0378">Hydrolase</keyword>
<evidence type="ECO:0000256" key="1">
    <source>
        <dbReference type="ARBA" id="ARBA00001400"/>
    </source>
</evidence>
<dbReference type="GO" id="GO:0004844">
    <property type="term" value="F:uracil DNA N-glycosylase activity"/>
    <property type="evidence" value="ECO:0007669"/>
    <property type="project" value="UniProtKB-EC"/>
</dbReference>
<comment type="similarity">
    <text evidence="2">Belongs to the uracil-DNA glycosylase (UDG) superfamily. Type 4 (UDGa) family.</text>
</comment>
<evidence type="ECO:0000256" key="5">
    <source>
        <dbReference type="ARBA" id="ARBA00022485"/>
    </source>
</evidence>
<keyword evidence="6" id="KW-0479">Metal-binding</keyword>
<name>A0A1H6FTA1_THEAL</name>
<keyword evidence="5" id="KW-0004">4Fe-4S</keyword>
<evidence type="ECO:0000256" key="3">
    <source>
        <dbReference type="ARBA" id="ARBA00012030"/>
    </source>
</evidence>
<keyword evidence="9" id="KW-0408">Iron</keyword>
<dbReference type="EC" id="3.2.2.27" evidence="3"/>
<dbReference type="GO" id="GO:0046872">
    <property type="term" value="F:metal ion binding"/>
    <property type="evidence" value="ECO:0007669"/>
    <property type="project" value="UniProtKB-KW"/>
</dbReference>
<gene>
    <name evidence="13" type="ORF">SAMN02745716_1474</name>
</gene>
<evidence type="ECO:0000256" key="6">
    <source>
        <dbReference type="ARBA" id="ARBA00022723"/>
    </source>
</evidence>
<keyword evidence="14" id="KW-1185">Reference proteome</keyword>
<dbReference type="InterPro" id="IPR036895">
    <property type="entry name" value="Uracil-DNA_glycosylase-like_sf"/>
</dbReference>
<evidence type="ECO:0000313" key="13">
    <source>
        <dbReference type="EMBL" id="SEH14049.1"/>
    </source>
</evidence>
<dbReference type="SUPFAM" id="SSF52141">
    <property type="entry name" value="Uracil-DNA glycosylase-like"/>
    <property type="match status" value="1"/>
</dbReference>
<accession>A0A1H6FTA1</accession>
<dbReference type="InterPro" id="IPR005273">
    <property type="entry name" value="Ura-DNA_glyco_family4"/>
</dbReference>
<dbReference type="InterPro" id="IPR051536">
    <property type="entry name" value="UDG_Type-4/5"/>
</dbReference>
<dbReference type="SMART" id="SM00987">
    <property type="entry name" value="UreE_C"/>
    <property type="match status" value="1"/>
</dbReference>
<evidence type="ECO:0000256" key="2">
    <source>
        <dbReference type="ARBA" id="ARBA00006521"/>
    </source>
</evidence>
<evidence type="ECO:0000259" key="12">
    <source>
        <dbReference type="SMART" id="SM00986"/>
    </source>
</evidence>
<keyword evidence="10" id="KW-0411">Iron-sulfur</keyword>
<evidence type="ECO:0000256" key="4">
    <source>
        <dbReference type="ARBA" id="ARBA00019403"/>
    </source>
</evidence>
<evidence type="ECO:0000256" key="11">
    <source>
        <dbReference type="ARBA" id="ARBA00023204"/>
    </source>
</evidence>
<dbReference type="NCBIfam" id="TIGR00758">
    <property type="entry name" value="UDG_fam4"/>
    <property type="match status" value="1"/>
</dbReference>
<feature type="domain" description="Uracil-DNA glycosylase-like" evidence="12">
    <location>
        <begin position="37"/>
        <end position="187"/>
    </location>
</feature>
<dbReference type="GO" id="GO:0051539">
    <property type="term" value="F:4 iron, 4 sulfur cluster binding"/>
    <property type="evidence" value="ECO:0007669"/>
    <property type="project" value="UniProtKB-KW"/>
</dbReference>
<organism evidence="13 14">
    <name type="scientific">Thermoleophilum album</name>
    <dbReference type="NCBI Taxonomy" id="29539"/>
    <lineage>
        <taxon>Bacteria</taxon>
        <taxon>Bacillati</taxon>
        <taxon>Actinomycetota</taxon>
        <taxon>Thermoleophilia</taxon>
        <taxon>Thermoleophilales</taxon>
        <taxon>Thermoleophilaceae</taxon>
        <taxon>Thermoleophilum</taxon>
    </lineage>
</organism>
<evidence type="ECO:0000256" key="10">
    <source>
        <dbReference type="ARBA" id="ARBA00023014"/>
    </source>
</evidence>
<dbReference type="RefSeq" id="WP_177169406.1">
    <property type="nucleotide sequence ID" value="NZ_FNWJ01000002.1"/>
</dbReference>
<dbReference type="Pfam" id="PF03167">
    <property type="entry name" value="UDG"/>
    <property type="match status" value="1"/>
</dbReference>
<dbReference type="STRING" id="29539.SAMN02745716_1474"/>
<keyword evidence="7" id="KW-0227">DNA damage</keyword>
<sequence length="239" mass="25936">MSELPAERRRELLVELLREARGCCRCPLHEGRTKVVFGMGNADASLMFVGEAPGFHEDQQGLPFVGRAGQLLEELLRGIGLERREVFIANVLKCRPPGNRDPLPAEIEACKPFLLRQIELVDPRVIATLGNFATKLLTRSQRGIGAVHGTPQVHEIAGRRRWVMPLYHPAAALRTPRLVDELRLDFRALAELLRAPLPAPVRSDAFAVADGSSGAGSSAESEPQATAAADGALQLGLFG</sequence>
<dbReference type="PANTHER" id="PTHR33693:SF1">
    <property type="entry name" value="TYPE-4 URACIL-DNA GLYCOSYLASE"/>
    <property type="match status" value="1"/>
</dbReference>
<dbReference type="CDD" id="cd10030">
    <property type="entry name" value="UDG-F4_TTUDGA_SPO1dp_like"/>
    <property type="match status" value="1"/>
</dbReference>
<dbReference type="AlphaFoldDB" id="A0A1H6FTA1"/>
<protein>
    <recommendedName>
        <fullName evidence="4">Type-4 uracil-DNA glycosylase</fullName>
        <ecNumber evidence="3">3.2.2.27</ecNumber>
    </recommendedName>
</protein>
<evidence type="ECO:0000256" key="7">
    <source>
        <dbReference type="ARBA" id="ARBA00022763"/>
    </source>
</evidence>
<keyword evidence="11" id="KW-0234">DNA repair</keyword>
<proteinExistence type="inferred from homology"/>
<dbReference type="Gene3D" id="3.40.470.10">
    <property type="entry name" value="Uracil-DNA glycosylase-like domain"/>
    <property type="match status" value="1"/>
</dbReference>
<comment type="catalytic activity">
    <reaction evidence="1">
        <text>Hydrolyzes single-stranded DNA or mismatched double-stranded DNA and polynucleotides, releasing free uracil.</text>
        <dbReference type="EC" id="3.2.2.27"/>
    </reaction>
</comment>
<evidence type="ECO:0000256" key="8">
    <source>
        <dbReference type="ARBA" id="ARBA00022801"/>
    </source>
</evidence>
<evidence type="ECO:0000313" key="14">
    <source>
        <dbReference type="Proteomes" id="UP000222056"/>
    </source>
</evidence>
<dbReference type="EMBL" id="FNWJ01000002">
    <property type="protein sequence ID" value="SEH14049.1"/>
    <property type="molecule type" value="Genomic_DNA"/>
</dbReference>
<dbReference type="InterPro" id="IPR005122">
    <property type="entry name" value="Uracil-DNA_glycosylase-like"/>
</dbReference>
<evidence type="ECO:0000256" key="9">
    <source>
        <dbReference type="ARBA" id="ARBA00023004"/>
    </source>
</evidence>
<dbReference type="Proteomes" id="UP000222056">
    <property type="component" value="Unassembled WGS sequence"/>
</dbReference>
<dbReference type="PANTHER" id="PTHR33693">
    <property type="entry name" value="TYPE-5 URACIL-DNA GLYCOSYLASE"/>
    <property type="match status" value="1"/>
</dbReference>
<dbReference type="GO" id="GO:0006281">
    <property type="term" value="P:DNA repair"/>
    <property type="evidence" value="ECO:0007669"/>
    <property type="project" value="UniProtKB-KW"/>
</dbReference>
<dbReference type="SMART" id="SM00986">
    <property type="entry name" value="UDG"/>
    <property type="match status" value="1"/>
</dbReference>